<reference evidence="1 2" key="1">
    <citation type="submission" date="2016-11" db="EMBL/GenBank/DDBJ databases">
        <authorList>
            <person name="Jaros S."/>
            <person name="Januszkiewicz K."/>
            <person name="Wedrychowicz H."/>
        </authorList>
    </citation>
    <scope>NUCLEOTIDE SEQUENCE [LARGE SCALE GENOMIC DNA]</scope>
    <source>
        <strain evidence="1 2">DSM 27063</strain>
    </source>
</reference>
<dbReference type="InterPro" id="IPR025427">
    <property type="entry name" value="DUF4160"/>
</dbReference>
<name>A0A1M6F8E5_9BACT</name>
<evidence type="ECO:0008006" key="3">
    <source>
        <dbReference type="Google" id="ProtNLM"/>
    </source>
</evidence>
<keyword evidence="2" id="KW-1185">Reference proteome</keyword>
<proteinExistence type="predicted"/>
<protein>
    <recommendedName>
        <fullName evidence="3">DUF4160 domain-containing protein</fullName>
    </recommendedName>
</protein>
<sequence>MPVVLRIKGYRFYFFSNESGEPKHIHVNKADANGKIWLEPFD</sequence>
<evidence type="ECO:0000313" key="2">
    <source>
        <dbReference type="Proteomes" id="UP000184050"/>
    </source>
</evidence>
<gene>
    <name evidence="1" type="ORF">SAMN05444280_10871</name>
</gene>
<dbReference type="Pfam" id="PF13711">
    <property type="entry name" value="DUF4160"/>
    <property type="match status" value="1"/>
</dbReference>
<organism evidence="1 2">
    <name type="scientific">Tangfeifania diversioriginum</name>
    <dbReference type="NCBI Taxonomy" id="1168035"/>
    <lineage>
        <taxon>Bacteria</taxon>
        <taxon>Pseudomonadati</taxon>
        <taxon>Bacteroidota</taxon>
        <taxon>Bacteroidia</taxon>
        <taxon>Marinilabiliales</taxon>
        <taxon>Prolixibacteraceae</taxon>
        <taxon>Tangfeifania</taxon>
    </lineage>
</organism>
<accession>A0A1M6F8E5</accession>
<dbReference type="STRING" id="1168035.SAMN05444280_10871"/>
<dbReference type="OrthoDB" id="122670at2"/>
<dbReference type="AlphaFoldDB" id="A0A1M6F8E5"/>
<dbReference type="Proteomes" id="UP000184050">
    <property type="component" value="Unassembled WGS sequence"/>
</dbReference>
<dbReference type="EMBL" id="FQZE01000008">
    <property type="protein sequence ID" value="SHI93998.1"/>
    <property type="molecule type" value="Genomic_DNA"/>
</dbReference>
<evidence type="ECO:0000313" key="1">
    <source>
        <dbReference type="EMBL" id="SHI93998.1"/>
    </source>
</evidence>